<feature type="non-terminal residue" evidence="1">
    <location>
        <position position="1"/>
    </location>
</feature>
<dbReference type="EMBL" id="HACG01052692">
    <property type="protein sequence ID" value="CEK99563.1"/>
    <property type="molecule type" value="Transcribed_RNA"/>
</dbReference>
<dbReference type="AlphaFoldDB" id="A0A0B7C2Y0"/>
<protein>
    <submittedName>
        <fullName evidence="1">Uncharacterized protein</fullName>
    </submittedName>
</protein>
<organism evidence="1">
    <name type="scientific">Arion vulgaris</name>
    <dbReference type="NCBI Taxonomy" id="1028688"/>
    <lineage>
        <taxon>Eukaryota</taxon>
        <taxon>Metazoa</taxon>
        <taxon>Spiralia</taxon>
        <taxon>Lophotrochozoa</taxon>
        <taxon>Mollusca</taxon>
        <taxon>Gastropoda</taxon>
        <taxon>Heterobranchia</taxon>
        <taxon>Euthyneura</taxon>
        <taxon>Panpulmonata</taxon>
        <taxon>Eupulmonata</taxon>
        <taxon>Stylommatophora</taxon>
        <taxon>Helicina</taxon>
        <taxon>Arionoidea</taxon>
        <taxon>Arionidae</taxon>
        <taxon>Arion</taxon>
    </lineage>
</organism>
<reference evidence="1" key="1">
    <citation type="submission" date="2014-12" db="EMBL/GenBank/DDBJ databases">
        <title>Insight into the proteome of Arion vulgaris.</title>
        <authorList>
            <person name="Aradska J."/>
            <person name="Bulat T."/>
            <person name="Smidak R."/>
            <person name="Sarate P."/>
            <person name="Gangsoo J."/>
            <person name="Sialana F."/>
            <person name="Bilban M."/>
            <person name="Lubec G."/>
        </authorList>
    </citation>
    <scope>NUCLEOTIDE SEQUENCE</scope>
    <source>
        <tissue evidence="1">Skin</tissue>
    </source>
</reference>
<name>A0A0B7C2Y0_9EUPU</name>
<accession>A0A0B7C2Y0</accession>
<gene>
    <name evidence="1" type="primary">ORF221568</name>
</gene>
<sequence>LVSSMVVALETSLIDYSGQSVRDYSPRVTSAIAVEQPSIDLRVIFTKEGTSNHLHGQTEGLISLNQFSVV</sequence>
<proteinExistence type="predicted"/>
<evidence type="ECO:0000313" key="1">
    <source>
        <dbReference type="EMBL" id="CEK99563.1"/>
    </source>
</evidence>